<dbReference type="PANTHER" id="PTHR43335:SF4">
    <property type="entry name" value="ABC TRANSPORTER, ATP-BINDING PROTEIN"/>
    <property type="match status" value="1"/>
</dbReference>
<evidence type="ECO:0000259" key="5">
    <source>
        <dbReference type="PROSITE" id="PS50893"/>
    </source>
</evidence>
<dbReference type="EC" id="3.6.3.-" evidence="6"/>
<accession>A0A1A9GP88</accession>
<dbReference type="PATRIC" id="fig|1300347.3.peg.2874"/>
<evidence type="ECO:0000313" key="6">
    <source>
        <dbReference type="EMBL" id="ANH39291.1"/>
    </source>
</evidence>
<dbReference type="InterPro" id="IPR003593">
    <property type="entry name" value="AAA+_ATPase"/>
</dbReference>
<feature type="domain" description="ABC transporter" evidence="5">
    <location>
        <begin position="17"/>
        <end position="247"/>
    </location>
</feature>
<protein>
    <submittedName>
        <fullName evidence="6">Daunorubicin/doxorubicin resistance ATP-binding protein DrrA</fullName>
        <ecNumber evidence="6">3.6.3.-</ecNumber>
    </submittedName>
</protein>
<dbReference type="InterPro" id="IPR003439">
    <property type="entry name" value="ABC_transporter-like_ATP-bd"/>
</dbReference>
<organism evidence="6 7">
    <name type="scientific">Nocardioides dokdonensis FR1436</name>
    <dbReference type="NCBI Taxonomy" id="1300347"/>
    <lineage>
        <taxon>Bacteria</taxon>
        <taxon>Bacillati</taxon>
        <taxon>Actinomycetota</taxon>
        <taxon>Actinomycetes</taxon>
        <taxon>Propionibacteriales</taxon>
        <taxon>Nocardioidaceae</taxon>
        <taxon>Nocardioides</taxon>
    </lineage>
</organism>
<dbReference type="InterPro" id="IPR017871">
    <property type="entry name" value="ABC_transporter-like_CS"/>
</dbReference>
<dbReference type="SUPFAM" id="SSF52540">
    <property type="entry name" value="P-loop containing nucleoside triphosphate hydrolases"/>
    <property type="match status" value="1"/>
</dbReference>
<dbReference type="GO" id="GO:0005524">
    <property type="term" value="F:ATP binding"/>
    <property type="evidence" value="ECO:0007669"/>
    <property type="project" value="UniProtKB-KW"/>
</dbReference>
<dbReference type="PROSITE" id="PS00211">
    <property type="entry name" value="ABC_TRANSPORTER_1"/>
    <property type="match status" value="1"/>
</dbReference>
<sequence>MSTSSGLGTDTGHDLIIETTALRKEYRTRQGTRVAVAGLDLAVPAGGVHGFLGPNGSGKTTTIRMLLGLARATSGTMRLFGRPVPTELPQVVGRVGAVVESPKFSPNLTGRQNLLLLSRSIDGPDTRVDEAIETVGLTGRDGDRFRSYSLGMKQRLAIAATLLKDPALLILDEPTNGLDPAGIREIRDTIRSLGERGVTVLLSSHILAEVQQVCTSATIIGNGRLLASGTVADLLAAGAAYRVEVAVPGEARRLLDAAGLTTRPGPDDASFLVDTERPAEVTRLLGEAGIWLEGLSAQRQDLESYFLELTAGDTLGQSEMGQSQMGQSEMGGAA</sequence>
<keyword evidence="4 6" id="KW-0067">ATP-binding</keyword>
<dbReference type="InterPro" id="IPR027417">
    <property type="entry name" value="P-loop_NTPase"/>
</dbReference>
<dbReference type="Pfam" id="PF00005">
    <property type="entry name" value="ABC_tran"/>
    <property type="match status" value="1"/>
</dbReference>
<dbReference type="KEGG" id="ndk:I601_2875"/>
<name>A0A1A9GP88_9ACTN</name>
<dbReference type="EMBL" id="CP015079">
    <property type="protein sequence ID" value="ANH39291.1"/>
    <property type="molecule type" value="Genomic_DNA"/>
</dbReference>
<keyword evidence="7" id="KW-1185">Reference proteome</keyword>
<dbReference type="OrthoDB" id="9804819at2"/>
<dbReference type="STRING" id="1300347.I601_2875"/>
<dbReference type="RefSeq" id="WP_068110992.1">
    <property type="nucleotide sequence ID" value="NZ_CP015079.1"/>
</dbReference>
<evidence type="ECO:0000256" key="3">
    <source>
        <dbReference type="ARBA" id="ARBA00022741"/>
    </source>
</evidence>
<reference evidence="6 7" key="1">
    <citation type="submission" date="2016-03" db="EMBL/GenBank/DDBJ databases">
        <title>Complete genome sequence of a soil Actinobacterium, Nocardioides dokdonensis FR1436.</title>
        <authorList>
            <person name="Kwon S.-K."/>
            <person name="Kim K."/>
            <person name="Kim J.F."/>
        </authorList>
    </citation>
    <scope>NUCLEOTIDE SEQUENCE [LARGE SCALE GENOMIC DNA]</scope>
    <source>
        <strain evidence="6 7">FR1436</strain>
    </source>
</reference>
<keyword evidence="3" id="KW-0547">Nucleotide-binding</keyword>
<gene>
    <name evidence="6" type="primary">drrA_3</name>
    <name evidence="6" type="ORF">I601_2875</name>
</gene>
<evidence type="ECO:0000256" key="2">
    <source>
        <dbReference type="ARBA" id="ARBA00022448"/>
    </source>
</evidence>
<dbReference type="AlphaFoldDB" id="A0A1A9GP88"/>
<dbReference type="PANTHER" id="PTHR43335">
    <property type="entry name" value="ABC TRANSPORTER, ATP-BINDING PROTEIN"/>
    <property type="match status" value="1"/>
</dbReference>
<keyword evidence="2" id="KW-0813">Transport</keyword>
<keyword evidence="6" id="KW-0378">Hydrolase</keyword>
<evidence type="ECO:0000256" key="4">
    <source>
        <dbReference type="ARBA" id="ARBA00022840"/>
    </source>
</evidence>
<dbReference type="SMART" id="SM00382">
    <property type="entry name" value="AAA"/>
    <property type="match status" value="1"/>
</dbReference>
<comment type="similarity">
    <text evidence="1">Belongs to the ABC transporter superfamily.</text>
</comment>
<dbReference type="PROSITE" id="PS50893">
    <property type="entry name" value="ABC_TRANSPORTER_2"/>
    <property type="match status" value="1"/>
</dbReference>
<dbReference type="GO" id="GO:0016887">
    <property type="term" value="F:ATP hydrolysis activity"/>
    <property type="evidence" value="ECO:0007669"/>
    <property type="project" value="InterPro"/>
</dbReference>
<proteinExistence type="inferred from homology"/>
<dbReference type="Gene3D" id="3.40.50.300">
    <property type="entry name" value="P-loop containing nucleotide triphosphate hydrolases"/>
    <property type="match status" value="1"/>
</dbReference>
<dbReference type="Proteomes" id="UP000077868">
    <property type="component" value="Chromosome"/>
</dbReference>
<evidence type="ECO:0000256" key="1">
    <source>
        <dbReference type="ARBA" id="ARBA00005417"/>
    </source>
</evidence>
<evidence type="ECO:0000313" key="7">
    <source>
        <dbReference type="Proteomes" id="UP000077868"/>
    </source>
</evidence>